<gene>
    <name evidence="12" type="ORF">g.61012</name>
</gene>
<dbReference type="GO" id="GO:0046872">
    <property type="term" value="F:metal ion binding"/>
    <property type="evidence" value="ECO:0007669"/>
    <property type="project" value="UniProtKB-UniRule"/>
</dbReference>
<comment type="cofactor">
    <cofactor evidence="10">
        <name>Mn(2+)</name>
        <dbReference type="ChEBI" id="CHEBI:29035"/>
    </cofactor>
    <cofactor evidence="10">
        <name>Ni(2+)</name>
        <dbReference type="ChEBI" id="CHEBI:49786"/>
    </cofactor>
</comment>
<dbReference type="GO" id="GO:0006974">
    <property type="term" value="P:DNA damage response"/>
    <property type="evidence" value="ECO:0007669"/>
    <property type="project" value="TreeGrafter"/>
</dbReference>
<evidence type="ECO:0000256" key="5">
    <source>
        <dbReference type="ARBA" id="ARBA00022723"/>
    </source>
</evidence>
<dbReference type="GO" id="GO:0032259">
    <property type="term" value="P:methylation"/>
    <property type="evidence" value="ECO:0007669"/>
    <property type="project" value="UniProtKB-KW"/>
</dbReference>
<feature type="domain" description="Damage-control phosphatase ARMT1-like metal-binding" evidence="11">
    <location>
        <begin position="64"/>
        <end position="426"/>
    </location>
</feature>
<dbReference type="GO" id="GO:0097023">
    <property type="term" value="F:fructose 6-phosphate aldolase activity"/>
    <property type="evidence" value="ECO:0007669"/>
    <property type="project" value="RHEA"/>
</dbReference>
<dbReference type="Gene3D" id="1.20.930.60">
    <property type="match status" value="1"/>
</dbReference>
<dbReference type="InterPro" id="IPR039763">
    <property type="entry name" value="ARMT1"/>
</dbReference>
<evidence type="ECO:0000256" key="1">
    <source>
        <dbReference type="ARBA" id="ARBA00000807"/>
    </source>
</evidence>
<dbReference type="SUPFAM" id="SSF111321">
    <property type="entry name" value="AF1104-like"/>
    <property type="match status" value="1"/>
</dbReference>
<dbReference type="FunFam" id="3.40.50.10880:FF:000005">
    <property type="entry name" value="DUF89-domain-containing protein"/>
    <property type="match status" value="1"/>
</dbReference>
<dbReference type="AlphaFoldDB" id="A0A2S2PNZ5"/>
<evidence type="ECO:0000313" key="12">
    <source>
        <dbReference type="EMBL" id="MBY31143.1"/>
    </source>
</evidence>
<protein>
    <recommendedName>
        <fullName evidence="10">Sugar phosphate phosphatase</fullName>
        <ecNumber evidence="10">2.1.1.-</ecNumber>
        <ecNumber evidence="10">3.1.3.-</ecNumber>
    </recommendedName>
</protein>
<evidence type="ECO:0000259" key="11">
    <source>
        <dbReference type="Pfam" id="PF01937"/>
    </source>
</evidence>
<dbReference type="EMBL" id="GGMR01018524">
    <property type="protein sequence ID" value="MBY31143.1"/>
    <property type="molecule type" value="Transcribed_RNA"/>
</dbReference>
<evidence type="ECO:0000256" key="4">
    <source>
        <dbReference type="ARBA" id="ARBA00022596"/>
    </source>
</evidence>
<evidence type="ECO:0000256" key="2">
    <source>
        <dbReference type="ARBA" id="ARBA00001326"/>
    </source>
</evidence>
<dbReference type="InterPro" id="IPR002791">
    <property type="entry name" value="ARMT1-like_metal-bd"/>
</dbReference>
<reference evidence="12" key="1">
    <citation type="submission" date="2018-04" db="EMBL/GenBank/DDBJ databases">
        <title>Transcriptome of Schizaphis graminum biotype I.</title>
        <authorList>
            <person name="Scully E.D."/>
            <person name="Geib S.M."/>
            <person name="Palmer N.A."/>
            <person name="Koch K."/>
            <person name="Bradshaw J."/>
            <person name="Heng-Moss T."/>
            <person name="Sarath G."/>
        </authorList>
    </citation>
    <scope>NUCLEOTIDE SEQUENCE</scope>
</reference>
<comment type="catalytic activity">
    <reaction evidence="1 10">
        <text>L-glutamyl-[protein] + S-adenosyl-L-methionine = [protein]-L-glutamate 5-O-methyl ester + S-adenosyl-L-homocysteine</text>
        <dbReference type="Rhea" id="RHEA:24452"/>
        <dbReference type="Rhea" id="RHEA-COMP:10208"/>
        <dbReference type="Rhea" id="RHEA-COMP:10311"/>
        <dbReference type="ChEBI" id="CHEBI:29973"/>
        <dbReference type="ChEBI" id="CHEBI:57856"/>
        <dbReference type="ChEBI" id="CHEBI:59789"/>
        <dbReference type="ChEBI" id="CHEBI:82795"/>
    </reaction>
</comment>
<keyword evidence="6 10" id="KW-0378">Hydrolase</keyword>
<dbReference type="GO" id="GO:0030643">
    <property type="term" value="P:intracellular phosphate ion homeostasis"/>
    <property type="evidence" value="ECO:0007669"/>
    <property type="project" value="UniProtKB-ARBA"/>
</dbReference>
<sequence length="449" mass="51440">MTIESKLFNLCIDESPPRNEPLVAKYMRSFAFPVLSKLSPFNISKTGSYLSANKNVILQKYGAEAENDITSILKKLDTLISDILSNTPFRELNSDNVDVKIWNKVLDDFSDEDGNRPTWVYTNWLYTECYIHRRLFEAFETSTFLKNYDPFFEQKMKALTCCEDATDILGKFLVKYFNKKDVQLKDLREDLPKIIKCSLWGNRCDLSQTGGDAIAQTECPLNLVDSLQPLMLADESSKVVDFLFASLNEPNDNKILDIILDNAGYELFTDLCLADYLMTYKFVNTVRFHGKSIPWFVSDVTIQDFTATINCVAHTSRSETLKELGKRWEAYFKSGQWIFESEQFWTLPFNFDKMKSLDNDLYSKLSQSLLIISKGDLNYRKLVGDIFWEPTVPFTQAVGSFKPSKLLALRTLKSDITCGLAEGLAEHISKNDPDWLKIGKYAVIHVDGF</sequence>
<keyword evidence="10" id="KW-0489">Methyltransferase</keyword>
<evidence type="ECO:0000256" key="7">
    <source>
        <dbReference type="ARBA" id="ARBA00023211"/>
    </source>
</evidence>
<dbReference type="PANTHER" id="PTHR12260">
    <property type="entry name" value="DAMAGE-CONTROL PHOSPHATASE ARMT1"/>
    <property type="match status" value="1"/>
</dbReference>
<organism evidence="12">
    <name type="scientific">Schizaphis graminum</name>
    <name type="common">Green bug aphid</name>
    <dbReference type="NCBI Taxonomy" id="13262"/>
    <lineage>
        <taxon>Eukaryota</taxon>
        <taxon>Metazoa</taxon>
        <taxon>Ecdysozoa</taxon>
        <taxon>Arthropoda</taxon>
        <taxon>Hexapoda</taxon>
        <taxon>Insecta</taxon>
        <taxon>Pterygota</taxon>
        <taxon>Neoptera</taxon>
        <taxon>Paraneoptera</taxon>
        <taxon>Hemiptera</taxon>
        <taxon>Sternorrhyncha</taxon>
        <taxon>Aphidomorpha</taxon>
        <taxon>Aphidoidea</taxon>
        <taxon>Aphididae</taxon>
        <taxon>Aphidini</taxon>
        <taxon>Schizaphis</taxon>
    </lineage>
</organism>
<evidence type="ECO:0000256" key="3">
    <source>
        <dbReference type="ARBA" id="ARBA00009519"/>
    </source>
</evidence>
<keyword evidence="10" id="KW-0808">Transferase</keyword>
<comment type="catalytic activity">
    <reaction evidence="9 10">
        <text>beta-D-fructose 6-phosphate = dihydroxyacetone + D-glyceraldehyde 3-phosphate</text>
        <dbReference type="Rhea" id="RHEA:28002"/>
        <dbReference type="ChEBI" id="CHEBI:16016"/>
        <dbReference type="ChEBI" id="CHEBI:57634"/>
        <dbReference type="ChEBI" id="CHEBI:59776"/>
    </reaction>
</comment>
<dbReference type="Pfam" id="PF01937">
    <property type="entry name" value="ARMT1-like_dom"/>
    <property type="match status" value="1"/>
</dbReference>
<dbReference type="EC" id="3.1.3.-" evidence="10"/>
<dbReference type="GO" id="GO:0008983">
    <property type="term" value="F:protein-glutamate O-methyltransferase activity"/>
    <property type="evidence" value="ECO:0007669"/>
    <property type="project" value="RHEA"/>
</dbReference>
<name>A0A2S2PNZ5_SCHGA</name>
<evidence type="ECO:0000256" key="10">
    <source>
        <dbReference type="RuleBase" id="RU367030"/>
    </source>
</evidence>
<evidence type="ECO:0000256" key="8">
    <source>
        <dbReference type="ARBA" id="ARBA00045980"/>
    </source>
</evidence>
<keyword evidence="7 10" id="KW-0464">Manganese</keyword>
<accession>A0A2S2PNZ5</accession>
<dbReference type="PANTHER" id="PTHR12260:SF6">
    <property type="entry name" value="DAMAGE-CONTROL PHOSPHATASE ARMT1"/>
    <property type="match status" value="1"/>
</dbReference>
<keyword evidence="4" id="KW-0533">Nickel</keyword>
<comment type="catalytic activity">
    <reaction evidence="2 10">
        <text>beta-D-fructose 1-phosphate + H2O = D-fructose + phosphate</text>
        <dbReference type="Rhea" id="RHEA:35603"/>
        <dbReference type="ChEBI" id="CHEBI:15377"/>
        <dbReference type="ChEBI" id="CHEBI:37721"/>
        <dbReference type="ChEBI" id="CHEBI:43474"/>
        <dbReference type="ChEBI" id="CHEBI:138881"/>
    </reaction>
</comment>
<proteinExistence type="inferred from homology"/>
<dbReference type="GO" id="GO:0103026">
    <property type="term" value="F:fructose-1-phosphatase activity"/>
    <property type="evidence" value="ECO:0007669"/>
    <property type="project" value="RHEA"/>
</dbReference>
<keyword evidence="5 10" id="KW-0479">Metal-binding</keyword>
<dbReference type="Gene3D" id="3.40.50.10880">
    <property type="entry name" value="Uncharacterised protein PF01937, DUF89, domain 3"/>
    <property type="match status" value="1"/>
</dbReference>
<evidence type="ECO:0000256" key="6">
    <source>
        <dbReference type="ARBA" id="ARBA00022801"/>
    </source>
</evidence>
<dbReference type="InterPro" id="IPR036075">
    <property type="entry name" value="ARMT-1-like_metal-bd_sf"/>
</dbReference>
<dbReference type="EC" id="2.1.1.-" evidence="10"/>
<comment type="similarity">
    <text evidence="3 10">Belongs to the damage-control phosphatase family. Sugar phosphate phosphatase III subfamily.</text>
</comment>
<dbReference type="GO" id="GO:0016462">
    <property type="term" value="F:pyrophosphatase activity"/>
    <property type="evidence" value="ECO:0007669"/>
    <property type="project" value="UniProtKB-ARBA"/>
</dbReference>
<dbReference type="GO" id="GO:0005634">
    <property type="term" value="C:nucleus"/>
    <property type="evidence" value="ECO:0007669"/>
    <property type="project" value="TreeGrafter"/>
</dbReference>
<comment type="function">
    <text evidence="8 10">Metal-dependent phosphatase that shows phosphatase activity against several substrates, including fructose-1-phosphate and fructose-6-phosphate. Its preference for fructose-1-phosphate, a strong glycating agent that causes DNA damage rather than a canonical yeast metabolite, suggests a damage-control function in hexose phosphate metabolism. Has also been shown to have O-methyltransferase activity that methylates glutamate residues of target proteins to form gamma-glutamyl methyl ester residues. Possibly methylates PCNA, suggesting it is involved in the DNA damage response.</text>
</comment>
<evidence type="ECO:0000256" key="9">
    <source>
        <dbReference type="ARBA" id="ARBA00048809"/>
    </source>
</evidence>
<comment type="domain">
    <text evidence="10">Subfamily III proteins have a conserved RTxK motif about 40-50 residues from the C-terminus; the threonine may be replaced by serine or cysteine.</text>
</comment>